<protein>
    <recommendedName>
        <fullName evidence="3">DUF503 domain-containing protein</fullName>
    </recommendedName>
</protein>
<dbReference type="InterPro" id="IPR036746">
    <property type="entry name" value="TT1725-like_sf"/>
</dbReference>
<dbReference type="Proteomes" id="UP000278962">
    <property type="component" value="Unassembled WGS sequence"/>
</dbReference>
<comment type="caution">
    <text evidence="1">The sequence shown here is derived from an EMBL/GenBank/DDBJ whole genome shotgun (WGS) entry which is preliminary data.</text>
</comment>
<dbReference type="Pfam" id="PF04456">
    <property type="entry name" value="DUF503"/>
    <property type="match status" value="1"/>
</dbReference>
<evidence type="ECO:0000313" key="2">
    <source>
        <dbReference type="Proteomes" id="UP000278962"/>
    </source>
</evidence>
<evidence type="ECO:0008006" key="3">
    <source>
        <dbReference type="Google" id="ProtNLM"/>
    </source>
</evidence>
<proteinExistence type="predicted"/>
<dbReference type="EMBL" id="RBIL01000002">
    <property type="protein sequence ID" value="RKQ87507.1"/>
    <property type="molecule type" value="Genomic_DNA"/>
</dbReference>
<dbReference type="AlphaFoldDB" id="A0A660L0P4"/>
<dbReference type="PANTHER" id="PTHR36441:SF1">
    <property type="entry name" value="DUF503 DOMAIN-CONTAINING PROTEIN"/>
    <property type="match status" value="1"/>
</dbReference>
<reference evidence="1 2" key="1">
    <citation type="submission" date="2018-10" db="EMBL/GenBank/DDBJ databases">
        <title>Genomic Encyclopedia of Archaeal and Bacterial Type Strains, Phase II (KMG-II): from individual species to whole genera.</title>
        <authorList>
            <person name="Goeker M."/>
        </authorList>
    </citation>
    <scope>NUCLEOTIDE SEQUENCE [LARGE SCALE GENOMIC DNA]</scope>
    <source>
        <strain evidence="1 2">DSM 14954</strain>
    </source>
</reference>
<dbReference type="SUPFAM" id="SSF103007">
    <property type="entry name" value="Hypothetical protein TT1725"/>
    <property type="match status" value="1"/>
</dbReference>
<dbReference type="Gene3D" id="3.30.70.1120">
    <property type="entry name" value="TT1725-like"/>
    <property type="match status" value="1"/>
</dbReference>
<dbReference type="PANTHER" id="PTHR36441">
    <property type="entry name" value="HYPOTHETICAL CYTOSOLIC PROTEIN"/>
    <property type="match status" value="1"/>
</dbReference>
<dbReference type="InterPro" id="IPR007546">
    <property type="entry name" value="DUF503"/>
</dbReference>
<sequence>MRVHLFFPEVGSLKGKRAELNRVKALLRERLHVSVAEVAHQDSWQRSTLAVAIAARSVTLAEHTVDTIQRALDGRFPQGVRLEYRLASWEDLESLG</sequence>
<accession>A0A660L0P4</accession>
<evidence type="ECO:0000313" key="1">
    <source>
        <dbReference type="EMBL" id="RKQ87507.1"/>
    </source>
</evidence>
<name>A0A660L0P4_9ACTN</name>
<gene>
    <name evidence="1" type="ORF">C8N24_5530</name>
</gene>
<keyword evidence="2" id="KW-1185">Reference proteome</keyword>
<organism evidence="1 2">
    <name type="scientific">Solirubrobacter pauli</name>
    <dbReference type="NCBI Taxonomy" id="166793"/>
    <lineage>
        <taxon>Bacteria</taxon>
        <taxon>Bacillati</taxon>
        <taxon>Actinomycetota</taxon>
        <taxon>Thermoleophilia</taxon>
        <taxon>Solirubrobacterales</taxon>
        <taxon>Solirubrobacteraceae</taxon>
        <taxon>Solirubrobacter</taxon>
    </lineage>
</organism>